<evidence type="ECO:0000313" key="2">
    <source>
        <dbReference type="EMBL" id="MAA17393.1"/>
    </source>
</evidence>
<dbReference type="Gene3D" id="2.60.40.790">
    <property type="match status" value="1"/>
</dbReference>
<feature type="domain" description="CS" evidence="1">
    <location>
        <begin position="1"/>
        <end position="67"/>
    </location>
</feature>
<dbReference type="PROSITE" id="PS51203">
    <property type="entry name" value="CS"/>
    <property type="match status" value="1"/>
</dbReference>
<keyword evidence="2" id="KW-0067">ATP-binding</keyword>
<proteinExistence type="predicted"/>
<accession>A0A224YSY2</accession>
<keyword evidence="2" id="KW-0547">Nucleotide-binding</keyword>
<dbReference type="Pfam" id="PF04969">
    <property type="entry name" value="CS"/>
    <property type="match status" value="1"/>
</dbReference>
<sequence>MSVMDYKLNLTATTLCLRITTEKQEFLLHEKLYAAIDPTQSNLTMKLKSLAVKLKKAKAELKWKSLTRHKRKMPHIRYDLDHVGLSDSDDDIIIASKACKDPSYTGPDPNAEVLPYDPVAHKERTMDIEAAKVIDDFPDEVYYNLDPNNIFEDLD</sequence>
<keyword evidence="2" id="KW-0347">Helicase</keyword>
<dbReference type="InterPro" id="IPR007052">
    <property type="entry name" value="CS_dom"/>
</dbReference>
<organism evidence="2">
    <name type="scientific">Rhipicephalus zambeziensis</name>
    <dbReference type="NCBI Taxonomy" id="60191"/>
    <lineage>
        <taxon>Eukaryota</taxon>
        <taxon>Metazoa</taxon>
        <taxon>Ecdysozoa</taxon>
        <taxon>Arthropoda</taxon>
        <taxon>Chelicerata</taxon>
        <taxon>Arachnida</taxon>
        <taxon>Acari</taxon>
        <taxon>Parasitiformes</taxon>
        <taxon>Ixodida</taxon>
        <taxon>Ixodoidea</taxon>
        <taxon>Ixodidae</taxon>
        <taxon>Rhipicephalinae</taxon>
        <taxon>Rhipicephalus</taxon>
        <taxon>Rhipicephalus</taxon>
    </lineage>
</organism>
<name>A0A224YSY2_9ACAR</name>
<protein>
    <submittedName>
        <fullName evidence="2">ATP-dependent RNA helicase TDRD12</fullName>
    </submittedName>
</protein>
<keyword evidence="2" id="KW-0378">Hydrolase</keyword>
<reference evidence="2" key="1">
    <citation type="journal article" date="2017" name="Parasit. Vectors">
        <title>Sialotranscriptomics of Rhipicephalus zambeziensis reveals intricate expression profiles of secretory proteins and suggests tight temporal transcriptional regulation during blood-feeding.</title>
        <authorList>
            <person name="de Castro M.H."/>
            <person name="de Klerk D."/>
            <person name="Pienaar R."/>
            <person name="Rees D.J.G."/>
            <person name="Mans B.J."/>
        </authorList>
    </citation>
    <scope>NUCLEOTIDE SEQUENCE</scope>
    <source>
        <tissue evidence="2">Salivary glands</tissue>
    </source>
</reference>
<dbReference type="EMBL" id="GFPF01006247">
    <property type="protein sequence ID" value="MAA17393.1"/>
    <property type="molecule type" value="Transcribed_RNA"/>
</dbReference>
<dbReference type="SUPFAM" id="SSF49764">
    <property type="entry name" value="HSP20-like chaperones"/>
    <property type="match status" value="1"/>
</dbReference>
<dbReference type="GO" id="GO:0004386">
    <property type="term" value="F:helicase activity"/>
    <property type="evidence" value="ECO:0007669"/>
    <property type="project" value="UniProtKB-KW"/>
</dbReference>
<dbReference type="AlphaFoldDB" id="A0A224YSY2"/>
<dbReference type="InterPro" id="IPR008978">
    <property type="entry name" value="HSP20-like_chaperone"/>
</dbReference>
<evidence type="ECO:0000259" key="1">
    <source>
        <dbReference type="PROSITE" id="PS51203"/>
    </source>
</evidence>